<name>A0ACC2QV54_9NEOP</name>
<keyword evidence="2" id="KW-1185">Reference proteome</keyword>
<gene>
    <name evidence="1" type="ORF">PYW08_003925</name>
</gene>
<evidence type="ECO:0000313" key="1">
    <source>
        <dbReference type="EMBL" id="KAJ8725742.1"/>
    </source>
</evidence>
<comment type="caution">
    <text evidence="1">The sequence shown here is derived from an EMBL/GenBank/DDBJ whole genome shotgun (WGS) entry which is preliminary data.</text>
</comment>
<evidence type="ECO:0000313" key="2">
    <source>
        <dbReference type="Proteomes" id="UP001231649"/>
    </source>
</evidence>
<organism evidence="1 2">
    <name type="scientific">Mythimna loreyi</name>
    <dbReference type="NCBI Taxonomy" id="667449"/>
    <lineage>
        <taxon>Eukaryota</taxon>
        <taxon>Metazoa</taxon>
        <taxon>Ecdysozoa</taxon>
        <taxon>Arthropoda</taxon>
        <taxon>Hexapoda</taxon>
        <taxon>Insecta</taxon>
        <taxon>Pterygota</taxon>
        <taxon>Neoptera</taxon>
        <taxon>Endopterygota</taxon>
        <taxon>Lepidoptera</taxon>
        <taxon>Glossata</taxon>
        <taxon>Ditrysia</taxon>
        <taxon>Noctuoidea</taxon>
        <taxon>Noctuidae</taxon>
        <taxon>Noctuinae</taxon>
        <taxon>Hadenini</taxon>
        <taxon>Mythimna</taxon>
    </lineage>
</organism>
<dbReference type="Proteomes" id="UP001231649">
    <property type="component" value="Chromosome 15"/>
</dbReference>
<reference evidence="1" key="1">
    <citation type="submission" date="2023-03" db="EMBL/GenBank/DDBJ databases">
        <title>Chromosome-level genomes of two armyworms, Mythimna separata and Mythimna loreyi, provide insights into the biosynthesis and reception of sex pheromones.</title>
        <authorList>
            <person name="Zhao H."/>
        </authorList>
    </citation>
    <scope>NUCLEOTIDE SEQUENCE</scope>
    <source>
        <strain evidence="1">BeijingLab</strain>
    </source>
</reference>
<sequence length="494" mass="57226">MQIITIKASLYCKHTLYTHVKEQDKCCDDTFTIMYLKTFSLYLIVYFSSNFSHGQVTKATFRDDYTYIEATESFYKFHTTPKNWRDAKQTCEQEGASLFYPVNSNEAGTVITFWKRHQNNTPVDDTWVFIGISDIVTEGVYETIDGKPMSKVYNQWKINQPDNSGDEDCLHLNQEGDINDIKCDALYNFVCKKSLLSLIIYNNLQKKKQKTFFRKDYTYIEAVQSFYKIHTTPRGWVDAKRVCALESATFFYPENEDEAIEVTSFWKKNKPTVPHVWIGLTDSFVEGVFETSDGKPISEVYTNWWNGEPNNAFGHEDCVTFEPTNRNMNDDTCEVNKHFICKKSLKTLQWNSNCNMPNLDYTLSKDTGKCYKVHTTPLTWNEAYSVCLLEQSTLAMISTTREADYLAKLVGSTPTPRVKGKYQRGIYHLGFHNKQKEGWQTVKGTPLKVDIETWYDSYQPEGTEECGSIFYTGRLVNTDCDMKSFFICEHDVNS</sequence>
<proteinExistence type="predicted"/>
<accession>A0ACC2QV54</accession>
<protein>
    <submittedName>
        <fullName evidence="1">Uncharacterized protein</fullName>
    </submittedName>
</protein>
<dbReference type="EMBL" id="CM056791">
    <property type="protein sequence ID" value="KAJ8725742.1"/>
    <property type="molecule type" value="Genomic_DNA"/>
</dbReference>